<reference evidence="1" key="1">
    <citation type="journal article" date="2013" name="Nat. Commun.">
        <title>Whole-genome sequencing of Oryza brachyantha reveals mechanisms underlying Oryza genome evolution.</title>
        <authorList>
            <person name="Chen J."/>
            <person name="Huang Q."/>
            <person name="Gao D."/>
            <person name="Wang J."/>
            <person name="Lang Y."/>
            <person name="Liu T."/>
            <person name="Li B."/>
            <person name="Bai Z."/>
            <person name="Luis Goicoechea J."/>
            <person name="Liang C."/>
            <person name="Chen C."/>
            <person name="Zhang W."/>
            <person name="Sun S."/>
            <person name="Liao Y."/>
            <person name="Zhang X."/>
            <person name="Yang L."/>
            <person name="Song C."/>
            <person name="Wang M."/>
            <person name="Shi J."/>
            <person name="Liu G."/>
            <person name="Liu J."/>
            <person name="Zhou H."/>
            <person name="Zhou W."/>
            <person name="Yu Q."/>
            <person name="An N."/>
            <person name="Chen Y."/>
            <person name="Cai Q."/>
            <person name="Wang B."/>
            <person name="Liu B."/>
            <person name="Min J."/>
            <person name="Huang Y."/>
            <person name="Wu H."/>
            <person name="Li Z."/>
            <person name="Zhang Y."/>
            <person name="Yin Y."/>
            <person name="Song W."/>
            <person name="Jiang J."/>
            <person name="Jackson S.A."/>
            <person name="Wing R.A."/>
            <person name="Wang J."/>
            <person name="Chen M."/>
        </authorList>
    </citation>
    <scope>NUCLEOTIDE SEQUENCE [LARGE SCALE GENOMIC DNA]</scope>
    <source>
        <strain evidence="1">cv. IRGC 101232</strain>
    </source>
</reference>
<evidence type="ECO:0000313" key="1">
    <source>
        <dbReference type="EnsemblPlants" id="OB04G14300.1"/>
    </source>
</evidence>
<dbReference type="EnsemblPlants" id="OB04G14300.1">
    <property type="protein sequence ID" value="OB04G14300.1"/>
    <property type="gene ID" value="OB04G14300"/>
</dbReference>
<sequence>TPPPPGYCCPFPFGAFSFVPRSVRLLRGHDPVRPGWMGVSVCVWIEDLWWGFFF</sequence>
<name>J3LWA5_ORYBR</name>
<dbReference type="Proteomes" id="UP000006038">
    <property type="component" value="Chromosome 4"/>
</dbReference>
<organism evidence="1">
    <name type="scientific">Oryza brachyantha</name>
    <name type="common">malo sina</name>
    <dbReference type="NCBI Taxonomy" id="4533"/>
    <lineage>
        <taxon>Eukaryota</taxon>
        <taxon>Viridiplantae</taxon>
        <taxon>Streptophyta</taxon>
        <taxon>Embryophyta</taxon>
        <taxon>Tracheophyta</taxon>
        <taxon>Spermatophyta</taxon>
        <taxon>Magnoliopsida</taxon>
        <taxon>Liliopsida</taxon>
        <taxon>Poales</taxon>
        <taxon>Poaceae</taxon>
        <taxon>BOP clade</taxon>
        <taxon>Oryzoideae</taxon>
        <taxon>Oryzeae</taxon>
        <taxon>Oryzinae</taxon>
        <taxon>Oryza</taxon>
    </lineage>
</organism>
<dbReference type="AlphaFoldDB" id="J3LWA5"/>
<accession>J3LWA5</accession>
<evidence type="ECO:0000313" key="2">
    <source>
        <dbReference type="Proteomes" id="UP000006038"/>
    </source>
</evidence>
<dbReference type="HOGENOM" id="CLU_3056646_0_0_1"/>
<reference evidence="1" key="2">
    <citation type="submission" date="2013-04" db="UniProtKB">
        <authorList>
            <consortium name="EnsemblPlants"/>
        </authorList>
    </citation>
    <scope>IDENTIFICATION</scope>
</reference>
<keyword evidence="2" id="KW-1185">Reference proteome</keyword>
<proteinExistence type="predicted"/>
<protein>
    <submittedName>
        <fullName evidence="1">Uncharacterized protein</fullName>
    </submittedName>
</protein>
<dbReference type="Gramene" id="OB04G14300.1">
    <property type="protein sequence ID" value="OB04G14300.1"/>
    <property type="gene ID" value="OB04G14300"/>
</dbReference>